<evidence type="ECO:0000313" key="1">
    <source>
        <dbReference type="EMBL" id="KAK3716483.1"/>
    </source>
</evidence>
<organism evidence="1 2">
    <name type="scientific">Vermiconidia calcicola</name>
    <dbReference type="NCBI Taxonomy" id="1690605"/>
    <lineage>
        <taxon>Eukaryota</taxon>
        <taxon>Fungi</taxon>
        <taxon>Dikarya</taxon>
        <taxon>Ascomycota</taxon>
        <taxon>Pezizomycotina</taxon>
        <taxon>Dothideomycetes</taxon>
        <taxon>Dothideomycetidae</taxon>
        <taxon>Mycosphaerellales</taxon>
        <taxon>Extremaceae</taxon>
        <taxon>Vermiconidia</taxon>
    </lineage>
</organism>
<sequence length="442" mass="48899">MPPLSILIVGCGVAGPTLASFLLLSLDPMQDRAHITILERSSPEAQSRGQNVDIRGAGVPIIRKLGLEDLIRASTTGEGGVQFVDSSNRVWASNAADKSGRVQTGTSDIEILRGRLAEICYRRCQSLSDEVKTRGGAGVEFVFDDSLAKIEQDGQKVHVRLAKSGDQRSFDLVVAADGLQSRVRNLVWGTAGEEDRIKRLGMYAAFFSMPSGETDSLWRRWYHAPGRRSIMVRPSDRRDRSTVLMSVINENDEQLRRVAVDGKNGVEAQRRLLREYFNDAGWESERILKEMEAANDFYYDMVAQVKMEKWSKGRVVLLGDAGYCASPISGMGTTLALSGAYNLAGALSRHTEDYTAAFAEYEEKMRPIVDRAQKLPPGAPHIFAPENAWGILVMHIIFGILSWFRLAALAAMLAGPPANAVFLEDYGFHQAPAWDWRTEGMQ</sequence>
<name>A0ACC3NG95_9PEZI</name>
<keyword evidence="2" id="KW-1185">Reference proteome</keyword>
<dbReference type="Proteomes" id="UP001281147">
    <property type="component" value="Unassembled WGS sequence"/>
</dbReference>
<gene>
    <name evidence="1" type="ORF">LTR37_006379</name>
</gene>
<accession>A0ACC3NG95</accession>
<dbReference type="EMBL" id="JAUTXU010000042">
    <property type="protein sequence ID" value="KAK3716483.1"/>
    <property type="molecule type" value="Genomic_DNA"/>
</dbReference>
<proteinExistence type="predicted"/>
<protein>
    <submittedName>
        <fullName evidence="1">Uncharacterized protein</fullName>
    </submittedName>
</protein>
<evidence type="ECO:0000313" key="2">
    <source>
        <dbReference type="Proteomes" id="UP001281147"/>
    </source>
</evidence>
<reference evidence="1" key="1">
    <citation type="submission" date="2023-07" db="EMBL/GenBank/DDBJ databases">
        <title>Black Yeasts Isolated from many extreme environments.</title>
        <authorList>
            <person name="Coleine C."/>
            <person name="Stajich J.E."/>
            <person name="Selbmann L."/>
        </authorList>
    </citation>
    <scope>NUCLEOTIDE SEQUENCE</scope>
    <source>
        <strain evidence="1">CCFEE 5714</strain>
    </source>
</reference>
<comment type="caution">
    <text evidence="1">The sequence shown here is derived from an EMBL/GenBank/DDBJ whole genome shotgun (WGS) entry which is preliminary data.</text>
</comment>